<dbReference type="Gene3D" id="2.170.120.20">
    <property type="entry name" value="Ribosomal protein L25, beta domain"/>
    <property type="match status" value="1"/>
</dbReference>
<keyword evidence="3 5" id="KW-0689">Ribosomal protein</keyword>
<organism evidence="8 9">
    <name type="scientific">Parendozoicomonas haliclonae</name>
    <dbReference type="NCBI Taxonomy" id="1960125"/>
    <lineage>
        <taxon>Bacteria</taxon>
        <taxon>Pseudomonadati</taxon>
        <taxon>Pseudomonadota</taxon>
        <taxon>Gammaproteobacteria</taxon>
        <taxon>Oceanospirillales</taxon>
        <taxon>Endozoicomonadaceae</taxon>
        <taxon>Parendozoicomonas</taxon>
    </lineage>
</organism>
<evidence type="ECO:0000313" key="9">
    <source>
        <dbReference type="Proteomes" id="UP000196573"/>
    </source>
</evidence>
<dbReference type="GO" id="GO:0006412">
    <property type="term" value="P:translation"/>
    <property type="evidence" value="ECO:0007669"/>
    <property type="project" value="UniProtKB-UniRule"/>
</dbReference>
<dbReference type="HAMAP" id="MF_01334">
    <property type="entry name" value="Ribosomal_bL25_CTC"/>
    <property type="match status" value="1"/>
</dbReference>
<dbReference type="OrthoDB" id="9806411at2"/>
<dbReference type="SUPFAM" id="SSF50715">
    <property type="entry name" value="Ribosomal protein L25-like"/>
    <property type="match status" value="1"/>
</dbReference>
<dbReference type="Pfam" id="PF14693">
    <property type="entry name" value="Ribosomal_TL5_C"/>
    <property type="match status" value="1"/>
</dbReference>
<dbReference type="AlphaFoldDB" id="A0A1X7AEG5"/>
<dbReference type="InterPro" id="IPR020055">
    <property type="entry name" value="Ribosomal_bL25_short"/>
</dbReference>
<keyword evidence="1 5" id="KW-0699">rRNA-binding</keyword>
<evidence type="ECO:0000259" key="7">
    <source>
        <dbReference type="Pfam" id="PF14693"/>
    </source>
</evidence>
<dbReference type="InterPro" id="IPR020057">
    <property type="entry name" value="Ribosomal_bL25_b-dom"/>
</dbReference>
<comment type="subunit">
    <text evidence="5">Part of the 50S ribosomal subunit; part of the 5S rRNA/L5/L18/L25 subcomplex. Contacts the 5S rRNA. Binds to the 5S rRNA independently of L5 and L18.</text>
</comment>
<feature type="domain" description="Large ribosomal subunit protein bL25 beta" evidence="7">
    <location>
        <begin position="101"/>
        <end position="191"/>
    </location>
</feature>
<accession>A0A1X7AEG5</accession>
<dbReference type="InterPro" id="IPR011035">
    <property type="entry name" value="Ribosomal_bL25/Gln-tRNA_synth"/>
</dbReference>
<evidence type="ECO:0000256" key="3">
    <source>
        <dbReference type="ARBA" id="ARBA00022980"/>
    </source>
</evidence>
<protein>
    <recommendedName>
        <fullName evidence="5">Large ribosomal subunit protein bL25</fullName>
    </recommendedName>
    <alternativeName>
        <fullName evidence="5">General stress protein CTC</fullName>
    </alternativeName>
</protein>
<evidence type="ECO:0000259" key="6">
    <source>
        <dbReference type="Pfam" id="PF01386"/>
    </source>
</evidence>
<dbReference type="Proteomes" id="UP000196573">
    <property type="component" value="Unassembled WGS sequence"/>
</dbReference>
<evidence type="ECO:0000256" key="4">
    <source>
        <dbReference type="ARBA" id="ARBA00023274"/>
    </source>
</evidence>
<dbReference type="GO" id="GO:0003735">
    <property type="term" value="F:structural constituent of ribosome"/>
    <property type="evidence" value="ECO:0007669"/>
    <property type="project" value="InterPro"/>
</dbReference>
<dbReference type="EMBL" id="FWPT01000001">
    <property type="protein sequence ID" value="SMA32255.1"/>
    <property type="molecule type" value="Genomic_DNA"/>
</dbReference>
<dbReference type="NCBIfam" id="NF004130">
    <property type="entry name" value="PRK05618.1-5"/>
    <property type="match status" value="1"/>
</dbReference>
<dbReference type="InterPro" id="IPR020930">
    <property type="entry name" value="Ribosomal_uL5_bac-type"/>
</dbReference>
<dbReference type="InterPro" id="IPR029751">
    <property type="entry name" value="Ribosomal_L25_dom"/>
</dbReference>
<dbReference type="NCBIfam" id="TIGR00731">
    <property type="entry name" value="bL25_bact_ctc"/>
    <property type="match status" value="1"/>
</dbReference>
<comment type="similarity">
    <text evidence="5">Belongs to the bacterial ribosomal protein bL25 family. CTC subfamily.</text>
</comment>
<dbReference type="InterPro" id="IPR001021">
    <property type="entry name" value="Ribosomal_bL25_long"/>
</dbReference>
<dbReference type="Pfam" id="PF01386">
    <property type="entry name" value="Ribosomal_L25p"/>
    <property type="match status" value="1"/>
</dbReference>
<dbReference type="GO" id="GO:0022625">
    <property type="term" value="C:cytosolic large ribosomal subunit"/>
    <property type="evidence" value="ECO:0007669"/>
    <property type="project" value="TreeGrafter"/>
</dbReference>
<name>A0A1X7AEG5_9GAMM</name>
<dbReference type="InterPro" id="IPR037121">
    <property type="entry name" value="Ribosomal_bL25_C"/>
</dbReference>
<reference evidence="8 9" key="1">
    <citation type="submission" date="2017-03" db="EMBL/GenBank/DDBJ databases">
        <authorList>
            <person name="Afonso C.L."/>
            <person name="Miller P.J."/>
            <person name="Scott M.A."/>
            <person name="Spackman E."/>
            <person name="Goraichik I."/>
            <person name="Dimitrov K.M."/>
            <person name="Suarez D.L."/>
            <person name="Swayne D.E."/>
        </authorList>
    </citation>
    <scope>NUCLEOTIDE SEQUENCE [LARGE SCALE GENOMIC DNA]</scope>
    <source>
        <strain evidence="8">SB41UT1</strain>
    </source>
</reference>
<evidence type="ECO:0000256" key="1">
    <source>
        <dbReference type="ARBA" id="ARBA00022730"/>
    </source>
</evidence>
<feature type="domain" description="Large ribosomal subunit protein bL25 L25" evidence="6">
    <location>
        <begin position="6"/>
        <end position="93"/>
    </location>
</feature>
<evidence type="ECO:0000313" key="8">
    <source>
        <dbReference type="EMBL" id="SMA32255.1"/>
    </source>
</evidence>
<evidence type="ECO:0000256" key="5">
    <source>
        <dbReference type="HAMAP-Rule" id="MF_01334"/>
    </source>
</evidence>
<keyword evidence="2 5" id="KW-0694">RNA-binding</keyword>
<dbReference type="CDD" id="cd00495">
    <property type="entry name" value="Ribosomal_L25_TL5_CTC"/>
    <property type="match status" value="1"/>
</dbReference>
<keyword evidence="9" id="KW-1185">Reference proteome</keyword>
<dbReference type="NCBIfam" id="NF004612">
    <property type="entry name" value="PRK05943.1"/>
    <property type="match status" value="1"/>
</dbReference>
<dbReference type="GO" id="GO:0008097">
    <property type="term" value="F:5S rRNA binding"/>
    <property type="evidence" value="ECO:0007669"/>
    <property type="project" value="InterPro"/>
</dbReference>
<gene>
    <name evidence="5 8" type="primary">rplY</name>
    <name evidence="5" type="synonym">ctc</name>
    <name evidence="8" type="ORF">EHSB41UT_00131</name>
</gene>
<dbReference type="NCBIfam" id="NF004128">
    <property type="entry name" value="PRK05618.1-2"/>
    <property type="match status" value="1"/>
</dbReference>
<dbReference type="Gene3D" id="2.40.240.10">
    <property type="entry name" value="Ribosomal Protein L25, Chain P"/>
    <property type="match status" value="1"/>
</dbReference>
<dbReference type="InterPro" id="IPR020056">
    <property type="entry name" value="Rbsml_bL25/Gln-tRNA_synth_N"/>
</dbReference>
<proteinExistence type="inferred from homology"/>
<dbReference type="HAMAP" id="MF_01336">
    <property type="entry name" value="Ribosomal_bL25"/>
    <property type="match status" value="1"/>
</dbReference>
<sequence length="207" mass="22148">MSDFTLNAVARKDVGKGASRRLRHADLVPGIVYGGETAPVQITVEGRAVRKSLEAEAFYSSIVTLVVDGKNQKALLKDVQRHPATGAAMHLDFLRVDADHEITTNVPFHFLNEETSVGVKAGGVVVHNLQDVEVRCLPADLPEFIAIDMAEVELGGSVHLSDITVPAGVVLTQLAHGEEHDLPVVSINATRAGVEEEASEEEAGDEE</sequence>
<dbReference type="PANTHER" id="PTHR33284:SF1">
    <property type="entry name" value="RIBOSOMAL PROTEIN L25_GLN-TRNA SYNTHETASE, ANTI-CODON-BINDING DOMAIN-CONTAINING PROTEIN"/>
    <property type="match status" value="1"/>
</dbReference>
<comment type="function">
    <text evidence="5">This is one of the proteins that binds to the 5S RNA in the ribosome where it forms part of the central protuberance.</text>
</comment>
<keyword evidence="4 5" id="KW-0687">Ribonucleoprotein</keyword>
<evidence type="ECO:0000256" key="2">
    <source>
        <dbReference type="ARBA" id="ARBA00022884"/>
    </source>
</evidence>
<dbReference type="PANTHER" id="PTHR33284">
    <property type="entry name" value="RIBOSOMAL PROTEIN L25/GLN-TRNA SYNTHETASE, ANTI-CODON-BINDING DOMAIN-CONTAINING PROTEIN"/>
    <property type="match status" value="1"/>
</dbReference>
<dbReference type="RefSeq" id="WP_087106856.1">
    <property type="nucleotide sequence ID" value="NZ_CBCSCN010000012.1"/>
</dbReference>